<dbReference type="GO" id="GO:0052621">
    <property type="term" value="F:diguanylate cyclase activity"/>
    <property type="evidence" value="ECO:0007669"/>
    <property type="project" value="UniProtKB-EC"/>
</dbReference>
<evidence type="ECO:0000313" key="6">
    <source>
        <dbReference type="Proteomes" id="UP000243745"/>
    </source>
</evidence>
<dbReference type="SUPFAM" id="SSF55073">
    <property type="entry name" value="Nucleotide cyclase"/>
    <property type="match status" value="1"/>
</dbReference>
<dbReference type="Gene3D" id="3.30.70.270">
    <property type="match status" value="1"/>
</dbReference>
<accession>A0A662ZKR0</accession>
<dbReference type="PROSITE" id="PS50887">
    <property type="entry name" value="GGDEF"/>
    <property type="match status" value="1"/>
</dbReference>
<reference evidence="5 6" key="1">
    <citation type="submission" date="2016-10" db="EMBL/GenBank/DDBJ databases">
        <authorList>
            <person name="Varghese N."/>
            <person name="Submissions S."/>
        </authorList>
    </citation>
    <scope>NUCLEOTIDE SEQUENCE [LARGE SCALE GENOMIC DNA]</scope>
    <source>
        <strain evidence="5 6">DSM 1361</strain>
    </source>
</reference>
<gene>
    <name evidence="5" type="ORF">SAMN02910344_01997</name>
</gene>
<dbReference type="GO" id="GO:0005886">
    <property type="term" value="C:plasma membrane"/>
    <property type="evidence" value="ECO:0007669"/>
    <property type="project" value="TreeGrafter"/>
</dbReference>
<dbReference type="Proteomes" id="UP000243745">
    <property type="component" value="Unassembled WGS sequence"/>
</dbReference>
<dbReference type="SMART" id="SM00267">
    <property type="entry name" value="GGDEF"/>
    <property type="match status" value="1"/>
</dbReference>
<dbReference type="GO" id="GO:0043709">
    <property type="term" value="P:cell adhesion involved in single-species biofilm formation"/>
    <property type="evidence" value="ECO:0007669"/>
    <property type="project" value="TreeGrafter"/>
</dbReference>
<dbReference type="PANTHER" id="PTHR45138">
    <property type="entry name" value="REGULATORY COMPONENTS OF SENSORY TRANSDUCTION SYSTEM"/>
    <property type="match status" value="1"/>
</dbReference>
<dbReference type="InterPro" id="IPR035965">
    <property type="entry name" value="PAS-like_dom_sf"/>
</dbReference>
<evidence type="ECO:0000256" key="3">
    <source>
        <dbReference type="ARBA" id="ARBA00034247"/>
    </source>
</evidence>
<dbReference type="FunFam" id="3.30.70.270:FF:000001">
    <property type="entry name" value="Diguanylate cyclase domain protein"/>
    <property type="match status" value="1"/>
</dbReference>
<dbReference type="InterPro" id="IPR050469">
    <property type="entry name" value="Diguanylate_Cyclase"/>
</dbReference>
<dbReference type="OrthoDB" id="9812260at2"/>
<dbReference type="InterPro" id="IPR000160">
    <property type="entry name" value="GGDEF_dom"/>
</dbReference>
<dbReference type="RefSeq" id="WP_051622011.1">
    <property type="nucleotide sequence ID" value="NZ_FOXF01000051.1"/>
</dbReference>
<evidence type="ECO:0000313" key="5">
    <source>
        <dbReference type="EMBL" id="SFP66235.1"/>
    </source>
</evidence>
<dbReference type="Gene3D" id="3.30.450.20">
    <property type="entry name" value="PAS domain"/>
    <property type="match status" value="1"/>
</dbReference>
<comment type="catalytic activity">
    <reaction evidence="3">
        <text>2 GTP = 3',3'-c-di-GMP + 2 diphosphate</text>
        <dbReference type="Rhea" id="RHEA:24898"/>
        <dbReference type="ChEBI" id="CHEBI:33019"/>
        <dbReference type="ChEBI" id="CHEBI:37565"/>
        <dbReference type="ChEBI" id="CHEBI:58805"/>
        <dbReference type="EC" id="2.7.7.65"/>
    </reaction>
</comment>
<evidence type="ECO:0000256" key="1">
    <source>
        <dbReference type="ARBA" id="ARBA00001946"/>
    </source>
</evidence>
<dbReference type="PANTHER" id="PTHR45138:SF9">
    <property type="entry name" value="DIGUANYLATE CYCLASE DGCM-RELATED"/>
    <property type="match status" value="1"/>
</dbReference>
<dbReference type="InterPro" id="IPR029787">
    <property type="entry name" value="Nucleotide_cyclase"/>
</dbReference>
<evidence type="ECO:0000259" key="4">
    <source>
        <dbReference type="PROSITE" id="PS50887"/>
    </source>
</evidence>
<dbReference type="EMBL" id="FOXF01000051">
    <property type="protein sequence ID" value="SFP66235.1"/>
    <property type="molecule type" value="Genomic_DNA"/>
</dbReference>
<dbReference type="InterPro" id="IPR043128">
    <property type="entry name" value="Rev_trsase/Diguanyl_cyclase"/>
</dbReference>
<feature type="domain" description="GGDEF" evidence="4">
    <location>
        <begin position="189"/>
        <end position="322"/>
    </location>
</feature>
<dbReference type="EC" id="2.7.7.65" evidence="2"/>
<sequence length="341" mass="39261">MTDILDNLSEIHDLHRSLTIIQNLNVGVIVLDKNFKVKIWNSFMETKSGIEGYKINDHSIFEFFPELANSWLKDKIVEAFSMDTLVFSSWEQHKEVFKFANSRPFTGTSSEMMMNFTFIPVMSLTGQCEEVTVIIYDVTDEASSKLSLQDANKRLHELSITDRLTTLYNRGYWEECLKQQYNINKRTLMPITLMMFDIDHFKNVNDTYGHPAGDAVLREVSAILKKQIRSTDIAGRYGGEEFAILLVDANRESAFMVAERIRKAVEAHTVYYEDMVIKFTISLGLCTLSETIPSAQEWLVSTDNCLYFSKEHGRNRTTQYGLNDTEATMNIKPEYKHGTKK</sequence>
<evidence type="ECO:0000256" key="2">
    <source>
        <dbReference type="ARBA" id="ARBA00012528"/>
    </source>
</evidence>
<name>A0A662ZKR0_9GAMM</name>
<organism evidence="5 6">
    <name type="scientific">Ruminobacter amylophilus</name>
    <dbReference type="NCBI Taxonomy" id="867"/>
    <lineage>
        <taxon>Bacteria</taxon>
        <taxon>Pseudomonadati</taxon>
        <taxon>Pseudomonadota</taxon>
        <taxon>Gammaproteobacteria</taxon>
        <taxon>Aeromonadales</taxon>
        <taxon>Succinivibrionaceae</taxon>
        <taxon>Ruminobacter</taxon>
    </lineage>
</organism>
<keyword evidence="6" id="KW-1185">Reference proteome</keyword>
<protein>
    <recommendedName>
        <fullName evidence="2">diguanylate cyclase</fullName>
        <ecNumber evidence="2">2.7.7.65</ecNumber>
    </recommendedName>
</protein>
<comment type="cofactor">
    <cofactor evidence="1">
        <name>Mg(2+)</name>
        <dbReference type="ChEBI" id="CHEBI:18420"/>
    </cofactor>
</comment>
<dbReference type="GO" id="GO:1902201">
    <property type="term" value="P:negative regulation of bacterial-type flagellum-dependent cell motility"/>
    <property type="evidence" value="ECO:0007669"/>
    <property type="project" value="TreeGrafter"/>
</dbReference>
<dbReference type="AlphaFoldDB" id="A0A662ZKR0"/>
<proteinExistence type="predicted"/>
<dbReference type="Pfam" id="PF00990">
    <property type="entry name" value="GGDEF"/>
    <property type="match status" value="1"/>
</dbReference>
<dbReference type="NCBIfam" id="TIGR00254">
    <property type="entry name" value="GGDEF"/>
    <property type="match status" value="1"/>
</dbReference>
<dbReference type="SUPFAM" id="SSF55785">
    <property type="entry name" value="PYP-like sensor domain (PAS domain)"/>
    <property type="match status" value="1"/>
</dbReference>
<dbReference type="CDD" id="cd01949">
    <property type="entry name" value="GGDEF"/>
    <property type="match status" value="1"/>
</dbReference>